<dbReference type="RefSeq" id="WP_103295291.1">
    <property type="nucleotide sequence ID" value="NZ_BKAQ01000009.1"/>
</dbReference>
<dbReference type="InterPro" id="IPR025164">
    <property type="entry name" value="Toastrack_DUF4097"/>
</dbReference>
<evidence type="ECO:0000313" key="3">
    <source>
        <dbReference type="EMBL" id="HJF68665.1"/>
    </source>
</evidence>
<reference evidence="3" key="2">
    <citation type="journal article" date="2021" name="PeerJ">
        <title>Extensive microbial diversity within the chicken gut microbiome revealed by metagenomics and culture.</title>
        <authorList>
            <person name="Gilroy R."/>
            <person name="Ravi A."/>
            <person name="Getino M."/>
            <person name="Pursley I."/>
            <person name="Horton D.L."/>
            <person name="Alikhan N.F."/>
            <person name="Baker D."/>
            <person name="Gharbi K."/>
            <person name="Hall N."/>
            <person name="Watson M."/>
            <person name="Adriaenssens E.M."/>
            <person name="Foster-Nyarko E."/>
            <person name="Jarju S."/>
            <person name="Secka A."/>
            <person name="Antonio M."/>
            <person name="Oren A."/>
            <person name="Chaudhuri R.R."/>
            <person name="La Ragione R."/>
            <person name="Hildebrand F."/>
            <person name="Pallen M.J."/>
        </authorList>
    </citation>
    <scope>NUCLEOTIDE SEQUENCE</scope>
    <source>
        <strain evidence="3">CHK149-3286</strain>
    </source>
</reference>
<keyword evidence="4" id="KW-1185">Reference proteome</keyword>
<evidence type="ECO:0000313" key="4">
    <source>
        <dbReference type="Proteomes" id="UP000321040"/>
    </source>
</evidence>
<dbReference type="Pfam" id="PF13349">
    <property type="entry name" value="DUF4097"/>
    <property type="match status" value="1"/>
</dbReference>
<dbReference type="EMBL" id="DYVT01000118">
    <property type="protein sequence ID" value="HJF68665.1"/>
    <property type="molecule type" value="Genomic_DNA"/>
</dbReference>
<sequence length="282" mass="31931">MKKLFISGLVLFVICFSLACISWFTFEKQDNKTNKIHENFDHKTINYLNVNTKLAKVNVKHGKDLAISYKGTKDIKVDKQNGNLKIKEINNNEDHYGLNFNPFKKMDSELTITVPKKQEKSLNMYLNSETINISDLNLGKVNIKTTYSGGDGLFIKNAQFENLKYRSKSAPVYLSNCVIKNSDIKTTREINIKDSLLKSAVLLSKRSNIKLTHMKSASDIKASTNEGNILMSYATKPKDTLLKLNPDDGKVQVDNKYFKNGKVGNSDNVLEFYTDSGNIHIK</sequence>
<evidence type="ECO:0000259" key="1">
    <source>
        <dbReference type="Pfam" id="PF13349"/>
    </source>
</evidence>
<comment type="caution">
    <text evidence="3">The sequence shown here is derived from an EMBL/GenBank/DDBJ whole genome shotgun (WGS) entry which is preliminary data.</text>
</comment>
<dbReference type="GeneID" id="69904858"/>
<gene>
    <name evidence="3" type="ORF">K8V85_10175</name>
    <name evidence="2" type="ORF">SKL01_12600</name>
</gene>
<accession>A0A921H2W4</accession>
<reference evidence="2 4" key="1">
    <citation type="submission" date="2019-07" db="EMBL/GenBank/DDBJ databases">
        <title>Whole genome shotgun sequence of Staphylococcus kloosii NBRC 109624.</title>
        <authorList>
            <person name="Hosoyama A."/>
            <person name="Uohara A."/>
            <person name="Ohji S."/>
            <person name="Ichikawa N."/>
        </authorList>
    </citation>
    <scope>NUCLEOTIDE SEQUENCE [LARGE SCALE GENOMIC DNA]</scope>
    <source>
        <strain evidence="2 4">NBRC 109624</strain>
    </source>
</reference>
<feature type="domain" description="DUF4097" evidence="1">
    <location>
        <begin position="45"/>
        <end position="281"/>
    </location>
</feature>
<dbReference type="OrthoDB" id="2412664at2"/>
<reference evidence="3" key="3">
    <citation type="submission" date="2021-09" db="EMBL/GenBank/DDBJ databases">
        <authorList>
            <person name="Gilroy R."/>
        </authorList>
    </citation>
    <scope>NUCLEOTIDE SEQUENCE</scope>
    <source>
        <strain evidence="3">CHK149-3286</strain>
    </source>
</reference>
<dbReference type="KEGG" id="skl:C7J89_05860"/>
<name>A0A921H2W4_9STAP</name>
<protein>
    <submittedName>
        <fullName evidence="3">DUF4097 family beta strand repeat-containing protein</fullName>
    </submittedName>
</protein>
<organism evidence="3 5">
    <name type="scientific">Staphylococcus kloosii</name>
    <dbReference type="NCBI Taxonomy" id="29384"/>
    <lineage>
        <taxon>Bacteria</taxon>
        <taxon>Bacillati</taxon>
        <taxon>Bacillota</taxon>
        <taxon>Bacilli</taxon>
        <taxon>Bacillales</taxon>
        <taxon>Staphylococcaceae</taxon>
        <taxon>Staphylococcus</taxon>
    </lineage>
</organism>
<dbReference type="EMBL" id="BKAQ01000009">
    <property type="protein sequence ID" value="GEP82082.1"/>
    <property type="molecule type" value="Genomic_DNA"/>
</dbReference>
<dbReference type="AlphaFoldDB" id="A0A921H2W4"/>
<dbReference type="Proteomes" id="UP000706163">
    <property type="component" value="Unassembled WGS sequence"/>
</dbReference>
<dbReference type="PROSITE" id="PS51257">
    <property type="entry name" value="PROKAR_LIPOPROTEIN"/>
    <property type="match status" value="1"/>
</dbReference>
<evidence type="ECO:0000313" key="5">
    <source>
        <dbReference type="Proteomes" id="UP000706163"/>
    </source>
</evidence>
<evidence type="ECO:0000313" key="2">
    <source>
        <dbReference type="EMBL" id="GEP82082.1"/>
    </source>
</evidence>
<proteinExistence type="predicted"/>
<dbReference type="Proteomes" id="UP000321040">
    <property type="component" value="Unassembled WGS sequence"/>
</dbReference>